<protein>
    <recommendedName>
        <fullName evidence="1">DnaJ homologue subfamily C member 28 conserved domain-containing protein</fullName>
    </recommendedName>
</protein>
<feature type="domain" description="DnaJ homologue subfamily C member 28 conserved" evidence="1">
    <location>
        <begin position="8"/>
        <end position="68"/>
    </location>
</feature>
<evidence type="ECO:0000313" key="2">
    <source>
        <dbReference type="EMBL" id="ARE88697.1"/>
    </source>
</evidence>
<dbReference type="PANTHER" id="PTHR39158">
    <property type="entry name" value="OS08G0560600 PROTEIN"/>
    <property type="match status" value="1"/>
</dbReference>
<gene>
    <name evidence="2" type="ORF">CLFO_31030</name>
</gene>
<dbReference type="PANTHER" id="PTHR39158:SF1">
    <property type="entry name" value="DNAJ HOMOLOG SUBFAMILY C MEMBER 28"/>
    <property type="match status" value="1"/>
</dbReference>
<dbReference type="InterPro" id="IPR052573">
    <property type="entry name" value="DnaJ_C_subfamily_28"/>
</dbReference>
<organism evidence="2 3">
    <name type="scientific">Clostridium formicaceticum</name>
    <dbReference type="NCBI Taxonomy" id="1497"/>
    <lineage>
        <taxon>Bacteria</taxon>
        <taxon>Bacillati</taxon>
        <taxon>Bacillota</taxon>
        <taxon>Clostridia</taxon>
        <taxon>Eubacteriales</taxon>
        <taxon>Clostridiaceae</taxon>
        <taxon>Clostridium</taxon>
    </lineage>
</organism>
<proteinExistence type="predicted"/>
<accession>A0AAC9RN67</accession>
<evidence type="ECO:0000259" key="1">
    <source>
        <dbReference type="Pfam" id="PF09350"/>
    </source>
</evidence>
<reference evidence="2 3" key="1">
    <citation type="submission" date="2017-03" db="EMBL/GenBank/DDBJ databases">
        <title>Complete sequence of Clostridium formicaceticum DSM 92.</title>
        <authorList>
            <person name="Poehlein A."/>
            <person name="Karl M."/>
            <person name="Bengelsdorf F.R."/>
            <person name="Duerre P."/>
            <person name="Daniel R."/>
        </authorList>
    </citation>
    <scope>NUCLEOTIDE SEQUENCE [LARGE SCALE GENOMIC DNA]</scope>
    <source>
        <strain evidence="2 3">DSM 92</strain>
    </source>
</reference>
<dbReference type="EMBL" id="CP020559">
    <property type="protein sequence ID" value="ARE88697.1"/>
    <property type="molecule type" value="Genomic_DNA"/>
</dbReference>
<evidence type="ECO:0000313" key="3">
    <source>
        <dbReference type="Proteomes" id="UP000192478"/>
    </source>
</evidence>
<name>A0AAC9RN67_9CLOT</name>
<dbReference type="Proteomes" id="UP000192478">
    <property type="component" value="Chromosome"/>
</dbReference>
<dbReference type="InterPro" id="IPR018961">
    <property type="entry name" value="DnaJ_homolog_subfam-C_membr-28"/>
</dbReference>
<dbReference type="RefSeq" id="WP_205684255.1">
    <property type="nucleotide sequence ID" value="NZ_CP017603.1"/>
</dbReference>
<dbReference type="Pfam" id="PF09350">
    <property type="entry name" value="DJC28_CD"/>
    <property type="match status" value="1"/>
</dbReference>
<dbReference type="AlphaFoldDB" id="A0AAC9RN67"/>
<sequence length="110" mass="12753">MHTIIETIAEAKIREAIEKGALDNLPGKGKPLKLEDLSRIPEEFRAGYILLKNGGYIPEEMALQNKIFHYRQLIDQCCDVSEKETLKKELSYLNLKHSLLMEKRKRQSIK</sequence>